<feature type="domain" description="EGF-like" evidence="7">
    <location>
        <begin position="57"/>
        <end position="93"/>
    </location>
</feature>
<dbReference type="Gene3D" id="2.10.25.10">
    <property type="entry name" value="Laminin"/>
    <property type="match status" value="2"/>
</dbReference>
<feature type="non-terminal residue" evidence="8">
    <location>
        <position position="122"/>
    </location>
</feature>
<dbReference type="EMBL" id="MKHE01000023">
    <property type="protein sequence ID" value="OWK02991.1"/>
    <property type="molecule type" value="Genomic_DNA"/>
</dbReference>
<dbReference type="PANTHER" id="PTHR12916:SF4">
    <property type="entry name" value="UNINFLATABLE, ISOFORM C"/>
    <property type="match status" value="1"/>
</dbReference>
<protein>
    <submittedName>
        <fullName evidence="8">CUBN</fullName>
    </submittedName>
</protein>
<keyword evidence="9" id="KW-1185">Reference proteome</keyword>
<keyword evidence="3" id="KW-0677">Repeat</keyword>
<dbReference type="CDD" id="cd00054">
    <property type="entry name" value="EGF_CA"/>
    <property type="match status" value="2"/>
</dbReference>
<name>A0A212CAF7_CEREH</name>
<dbReference type="PROSITE" id="PS00010">
    <property type="entry name" value="ASX_HYDROXYL"/>
    <property type="match status" value="1"/>
</dbReference>
<dbReference type="GO" id="GO:0005509">
    <property type="term" value="F:calcium ion binding"/>
    <property type="evidence" value="ECO:0007669"/>
    <property type="project" value="InterPro"/>
</dbReference>
<evidence type="ECO:0000256" key="2">
    <source>
        <dbReference type="ARBA" id="ARBA00022729"/>
    </source>
</evidence>
<keyword evidence="4 6" id="KW-1015">Disulfide bond</keyword>
<dbReference type="InterPro" id="IPR049883">
    <property type="entry name" value="NOTCH1_EGF-like"/>
</dbReference>
<feature type="disulfide bond" evidence="6">
    <location>
        <begin position="83"/>
        <end position="92"/>
    </location>
</feature>
<evidence type="ECO:0000259" key="7">
    <source>
        <dbReference type="PROSITE" id="PS50026"/>
    </source>
</evidence>
<dbReference type="AlphaFoldDB" id="A0A212CAF7"/>
<dbReference type="PROSITE" id="PS50026">
    <property type="entry name" value="EGF_3"/>
    <property type="match status" value="1"/>
</dbReference>
<accession>A0A212CAF7</accession>
<dbReference type="FunFam" id="2.10.25.10:FF:000866">
    <property type="entry name" value="Cubilin"/>
    <property type="match status" value="1"/>
</dbReference>
<keyword evidence="2" id="KW-0732">Signal</keyword>
<dbReference type="InterPro" id="IPR000152">
    <property type="entry name" value="EGF-type_Asp/Asn_hydroxyl_site"/>
</dbReference>
<dbReference type="Proteomes" id="UP000242450">
    <property type="component" value="Chromosome 23"/>
</dbReference>
<dbReference type="Pfam" id="PF00008">
    <property type="entry name" value="EGF"/>
    <property type="match status" value="1"/>
</dbReference>
<evidence type="ECO:0000256" key="1">
    <source>
        <dbReference type="ARBA" id="ARBA00022536"/>
    </source>
</evidence>
<dbReference type="Pfam" id="PF07645">
    <property type="entry name" value="EGF_CA"/>
    <property type="match status" value="1"/>
</dbReference>
<evidence type="ECO:0000256" key="6">
    <source>
        <dbReference type="PROSITE-ProRule" id="PRU00076"/>
    </source>
</evidence>
<sequence>MTAERGNLVFLTGSAQNIEFRTGSLGRIKLNDEDVGECFHQLVALERKFQSLQQTLDRKVCSSNPCQHGGTCLNLPDSFFCMCPSQWKGPLCSVDVNECEIYSGTPLGCQNGATCINTAGSY</sequence>
<dbReference type="PROSITE" id="PS00022">
    <property type="entry name" value="EGF_1"/>
    <property type="match status" value="1"/>
</dbReference>
<reference evidence="8 9" key="1">
    <citation type="journal article" date="2018" name="Mol. Genet. Genomics">
        <title>The red deer Cervus elaphus genome CerEla1.0: sequencing, annotating, genes, and chromosomes.</title>
        <authorList>
            <person name="Bana N.A."/>
            <person name="Nyiri A."/>
            <person name="Nagy J."/>
            <person name="Frank K."/>
            <person name="Nagy T."/>
            <person name="Steger V."/>
            <person name="Schiller M."/>
            <person name="Lakatos P."/>
            <person name="Sugar L."/>
            <person name="Horn P."/>
            <person name="Barta E."/>
            <person name="Orosz L."/>
        </authorList>
    </citation>
    <scope>NUCLEOTIDE SEQUENCE [LARGE SCALE GENOMIC DNA]</scope>
    <source>
        <strain evidence="8">Hungarian</strain>
    </source>
</reference>
<comment type="caution">
    <text evidence="8">The sequence shown here is derived from an EMBL/GenBank/DDBJ whole genome shotgun (WGS) entry which is preliminary data.</text>
</comment>
<evidence type="ECO:0000313" key="8">
    <source>
        <dbReference type="EMBL" id="OWK02991.1"/>
    </source>
</evidence>
<dbReference type="SUPFAM" id="SSF57196">
    <property type="entry name" value="EGF/Laminin"/>
    <property type="match status" value="1"/>
</dbReference>
<gene>
    <name evidence="8" type="ORF">Celaphus_00007527</name>
</gene>
<organism evidence="8 9">
    <name type="scientific">Cervus elaphus hippelaphus</name>
    <name type="common">European red deer</name>
    <dbReference type="NCBI Taxonomy" id="46360"/>
    <lineage>
        <taxon>Eukaryota</taxon>
        <taxon>Metazoa</taxon>
        <taxon>Chordata</taxon>
        <taxon>Craniata</taxon>
        <taxon>Vertebrata</taxon>
        <taxon>Euteleostomi</taxon>
        <taxon>Mammalia</taxon>
        <taxon>Eutheria</taxon>
        <taxon>Laurasiatheria</taxon>
        <taxon>Artiodactyla</taxon>
        <taxon>Ruminantia</taxon>
        <taxon>Pecora</taxon>
        <taxon>Cervidae</taxon>
        <taxon>Cervinae</taxon>
        <taxon>Cervus</taxon>
    </lineage>
</organism>
<evidence type="ECO:0000256" key="3">
    <source>
        <dbReference type="ARBA" id="ARBA00022737"/>
    </source>
</evidence>
<keyword evidence="5" id="KW-0325">Glycoprotein</keyword>
<keyword evidence="1 6" id="KW-0245">EGF-like domain</keyword>
<dbReference type="InterPro" id="IPR000742">
    <property type="entry name" value="EGF"/>
</dbReference>
<evidence type="ECO:0000256" key="5">
    <source>
        <dbReference type="ARBA" id="ARBA00023180"/>
    </source>
</evidence>
<dbReference type="PANTHER" id="PTHR12916">
    <property type="entry name" value="CYTOCHROME C OXIDASE POLYPEPTIDE VIC-2"/>
    <property type="match status" value="1"/>
</dbReference>
<dbReference type="OrthoDB" id="6022136at2759"/>
<comment type="caution">
    <text evidence="6">Lacks conserved residue(s) required for the propagation of feature annotation.</text>
</comment>
<dbReference type="SMART" id="SM00179">
    <property type="entry name" value="EGF_CA"/>
    <property type="match status" value="2"/>
</dbReference>
<evidence type="ECO:0000313" key="9">
    <source>
        <dbReference type="Proteomes" id="UP000242450"/>
    </source>
</evidence>
<proteinExistence type="predicted"/>
<dbReference type="SMART" id="SM00181">
    <property type="entry name" value="EGF"/>
    <property type="match status" value="1"/>
</dbReference>
<dbReference type="InterPro" id="IPR001881">
    <property type="entry name" value="EGF-like_Ca-bd_dom"/>
</dbReference>
<evidence type="ECO:0000256" key="4">
    <source>
        <dbReference type="ARBA" id="ARBA00023157"/>
    </source>
</evidence>